<keyword evidence="16" id="KW-1185">Reference proteome</keyword>
<dbReference type="SMART" id="SM00873">
    <property type="entry name" value="B3_4"/>
    <property type="match status" value="1"/>
</dbReference>
<reference evidence="15 16" key="1">
    <citation type="journal article" date="2004" name="Nature">
        <title>Genome sequence of the ultrasmall unicellular red alga Cyanidioschyzon merolae 10D.</title>
        <authorList>
            <person name="Matsuzaki M."/>
            <person name="Misumi O."/>
            <person name="Shin-i T."/>
            <person name="Maruyama S."/>
            <person name="Takahara M."/>
            <person name="Miyagishima S."/>
            <person name="Mori T."/>
            <person name="Nishida K."/>
            <person name="Yagisawa F."/>
            <person name="Nishida K."/>
            <person name="Yoshida Y."/>
            <person name="Nishimura Y."/>
            <person name="Nakao S."/>
            <person name="Kobayashi T."/>
            <person name="Momoyama Y."/>
            <person name="Higashiyama T."/>
            <person name="Minoda A."/>
            <person name="Sano M."/>
            <person name="Nomoto H."/>
            <person name="Oishi K."/>
            <person name="Hayashi H."/>
            <person name="Ohta F."/>
            <person name="Nishizaka S."/>
            <person name="Haga S."/>
            <person name="Miura S."/>
            <person name="Morishita T."/>
            <person name="Kabeya Y."/>
            <person name="Terasawa K."/>
            <person name="Suzuki Y."/>
            <person name="Ishii Y."/>
            <person name="Asakawa S."/>
            <person name="Takano H."/>
            <person name="Ohta N."/>
            <person name="Kuroiwa H."/>
            <person name="Tanaka K."/>
            <person name="Shimizu N."/>
            <person name="Sugano S."/>
            <person name="Sato N."/>
            <person name="Nozaki H."/>
            <person name="Ogasawara N."/>
            <person name="Kohara Y."/>
            <person name="Kuroiwa T."/>
        </authorList>
    </citation>
    <scope>NUCLEOTIDE SEQUENCE [LARGE SCALE GENOMIC DNA]</scope>
    <source>
        <strain evidence="15 16">10D</strain>
    </source>
</reference>
<sequence>MPTVTVIRDRFLKALDSDLDEAALEQLCFSYGLEVETVEDEPLSDLLGGQRARSGWSDSIDDVENYAGPLDQHVACLKIEVPANRPDLLCFEGLVQALRVFRGLDKPAAFLLQRTEPRERILVRTNALRPYIVAAVLRGIDLSDPLRYQSLMDLQEHLHQNLGRRRALVAIGTHDLDTVKGPCTYTVKDPREIRFRPLAAERELSGLEIIEHYRLDKHLKRYLPLVEGAQAYPLLHDSEDQVLSLPPIINGDRTKIRPSTRNMLIECTGTDLVKLTTALTVIVASFSRYCLPAFYVEPVTIHYDQPLPEDRLAAIKANVLDSQTLCTPWVEDAQMQVSARYVQSLLGVSLSVSELERHLQRMQLHLVSVVENEAFDQVLNVQVPVFRSDILHPCDVAEDVGVSYGFDHVPERTAPCVPVGQWRPLERLTDHLRRELAQQGYFEVLTWVTVSHAENTEMLQRSDAQSPAVRLHNPKTLEFEECRTSLLVGLLKTLREHREAPLPLRLFETGDVVLLDSKSETGARNERHLAAVYSDVRAGFEIVKHLLDRIILALNLKSLGYNAGYRLDPKACHDDLFFPGRRATILVERPNGARFALGSMGWLHPQVLKNFGLAAPASAFELNVQPFAA</sequence>
<comment type="similarity">
    <text evidence="3">Belongs to the phenylalanyl-tRNA synthetase beta subunit family. Type 2 subfamily.</text>
</comment>
<dbReference type="PANTHER" id="PTHR10947">
    <property type="entry name" value="PHENYLALANYL-TRNA SYNTHETASE BETA CHAIN AND LEUCINE-RICH REPEAT-CONTAINING PROTEIN 47"/>
    <property type="match status" value="1"/>
</dbReference>
<dbReference type="InterPro" id="IPR004531">
    <property type="entry name" value="Phe-tRNA-synth_IIc_bsu_arc_euk"/>
</dbReference>
<keyword evidence="6 15" id="KW-0436">Ligase</keyword>
<keyword evidence="10" id="KW-0460">Magnesium</keyword>
<evidence type="ECO:0000256" key="1">
    <source>
        <dbReference type="ARBA" id="ARBA00001946"/>
    </source>
</evidence>
<dbReference type="eggNOG" id="KOG2472">
    <property type="taxonomic scope" value="Eukaryota"/>
</dbReference>
<evidence type="ECO:0000256" key="13">
    <source>
        <dbReference type="ARBA" id="ARBA00033189"/>
    </source>
</evidence>
<keyword evidence="11" id="KW-0648">Protein biosynthesis</keyword>
<evidence type="ECO:0000256" key="10">
    <source>
        <dbReference type="ARBA" id="ARBA00022842"/>
    </source>
</evidence>
<evidence type="ECO:0000313" key="16">
    <source>
        <dbReference type="Proteomes" id="UP000007014"/>
    </source>
</evidence>
<comment type="subcellular location">
    <subcellularLocation>
        <location evidence="2">Cytoplasm</location>
    </subcellularLocation>
</comment>
<dbReference type="InterPro" id="IPR045060">
    <property type="entry name" value="Phe-tRNA-ligase_IIc_bsu"/>
</dbReference>
<dbReference type="EMBL" id="AP006492">
    <property type="protein sequence ID" value="BAM80257.1"/>
    <property type="molecule type" value="Genomic_DNA"/>
</dbReference>
<gene>
    <name evidence="15" type="ORF">CYME_CMJ128C</name>
</gene>
<evidence type="ECO:0000313" key="15">
    <source>
        <dbReference type="EMBL" id="BAM80257.1"/>
    </source>
</evidence>
<dbReference type="Pfam" id="PF18262">
    <property type="entry name" value="PhetRS_B1"/>
    <property type="match status" value="1"/>
</dbReference>
<dbReference type="GO" id="GO:0004826">
    <property type="term" value="F:phenylalanine-tRNA ligase activity"/>
    <property type="evidence" value="ECO:0007669"/>
    <property type="project" value="UniProtKB-EC"/>
</dbReference>
<dbReference type="GO" id="GO:0005524">
    <property type="term" value="F:ATP binding"/>
    <property type="evidence" value="ECO:0007669"/>
    <property type="project" value="UniProtKB-KW"/>
</dbReference>
<keyword evidence="9" id="KW-0067">ATP-binding</keyword>
<feature type="domain" description="B5" evidence="14">
    <location>
        <begin position="330"/>
        <end position="411"/>
    </location>
</feature>
<keyword evidence="7" id="KW-0479">Metal-binding</keyword>
<dbReference type="FunFam" id="3.50.40.10:FF:000002">
    <property type="entry name" value="phenylalanine--tRNA ligase beta subunit"/>
    <property type="match status" value="1"/>
</dbReference>
<keyword evidence="12" id="KW-0030">Aminoacyl-tRNA synthetase</keyword>
<evidence type="ECO:0000256" key="6">
    <source>
        <dbReference type="ARBA" id="ARBA00022598"/>
    </source>
</evidence>
<dbReference type="RefSeq" id="XP_005534864.1">
    <property type="nucleotide sequence ID" value="XM_005534807.1"/>
</dbReference>
<dbReference type="OrthoDB" id="1698572at2759"/>
<dbReference type="KEGG" id="cme:CYME_CMJ128C"/>
<evidence type="ECO:0000256" key="8">
    <source>
        <dbReference type="ARBA" id="ARBA00022741"/>
    </source>
</evidence>
<evidence type="ECO:0000256" key="4">
    <source>
        <dbReference type="ARBA" id="ARBA00012814"/>
    </source>
</evidence>
<accession>M1VCG8</accession>
<dbReference type="Gramene" id="CMJ128CT">
    <property type="protein sequence ID" value="CMJ128CT"/>
    <property type="gene ID" value="CMJ128C"/>
</dbReference>
<dbReference type="STRING" id="280699.M1VCG8"/>
<dbReference type="SUPFAM" id="SSF55681">
    <property type="entry name" value="Class II aaRS and biotin synthetases"/>
    <property type="match status" value="1"/>
</dbReference>
<dbReference type="CDD" id="cd00769">
    <property type="entry name" value="PheRS_beta_core"/>
    <property type="match status" value="1"/>
</dbReference>
<evidence type="ECO:0000256" key="5">
    <source>
        <dbReference type="ARBA" id="ARBA00022490"/>
    </source>
</evidence>
<dbReference type="InterPro" id="IPR045864">
    <property type="entry name" value="aa-tRNA-synth_II/BPL/LPL"/>
</dbReference>
<dbReference type="PROSITE" id="PS51483">
    <property type="entry name" value="B5"/>
    <property type="match status" value="1"/>
</dbReference>
<evidence type="ECO:0000256" key="11">
    <source>
        <dbReference type="ARBA" id="ARBA00022917"/>
    </source>
</evidence>
<dbReference type="InterPro" id="IPR020825">
    <property type="entry name" value="Phe-tRNA_synthase-like_B3/B4"/>
</dbReference>
<dbReference type="Gene3D" id="3.30.930.10">
    <property type="entry name" value="Bira Bifunctional Protein, Domain 2"/>
    <property type="match status" value="1"/>
</dbReference>
<evidence type="ECO:0000256" key="2">
    <source>
        <dbReference type="ARBA" id="ARBA00004496"/>
    </source>
</evidence>
<dbReference type="OMA" id="FPGRCAN"/>
<name>M1VCG8_CYAM1</name>
<comment type="cofactor">
    <cofactor evidence="1">
        <name>Mg(2+)</name>
        <dbReference type="ChEBI" id="CHEBI:18420"/>
    </cofactor>
</comment>
<dbReference type="InterPro" id="IPR009061">
    <property type="entry name" value="DNA-bd_dom_put_sf"/>
</dbReference>
<dbReference type="Pfam" id="PF17759">
    <property type="entry name" value="tRNA_synthFbeta"/>
    <property type="match status" value="1"/>
</dbReference>
<dbReference type="Gene3D" id="3.30.56.10">
    <property type="match status" value="2"/>
</dbReference>
<keyword evidence="5" id="KW-0963">Cytoplasm</keyword>
<dbReference type="SUPFAM" id="SSF46955">
    <property type="entry name" value="Putative DNA-binding domain"/>
    <property type="match status" value="2"/>
</dbReference>
<reference evidence="15 16" key="2">
    <citation type="journal article" date="2007" name="BMC Biol.">
        <title>A 100%-complete sequence reveals unusually simple genomic features in the hot-spring red alga Cyanidioschyzon merolae.</title>
        <authorList>
            <person name="Nozaki H."/>
            <person name="Takano H."/>
            <person name="Misumi O."/>
            <person name="Terasawa K."/>
            <person name="Matsuzaki M."/>
            <person name="Maruyama S."/>
            <person name="Nishida K."/>
            <person name="Yagisawa F."/>
            <person name="Yoshida Y."/>
            <person name="Fujiwara T."/>
            <person name="Takio S."/>
            <person name="Tamura K."/>
            <person name="Chung S.J."/>
            <person name="Nakamura S."/>
            <person name="Kuroiwa H."/>
            <person name="Tanaka K."/>
            <person name="Sato N."/>
            <person name="Kuroiwa T."/>
        </authorList>
    </citation>
    <scope>NUCLEOTIDE SEQUENCE [LARGE SCALE GENOMIC DNA]</scope>
    <source>
        <strain evidence="15 16">10D</strain>
    </source>
</reference>
<dbReference type="GO" id="GO:0006432">
    <property type="term" value="P:phenylalanyl-tRNA aminoacylation"/>
    <property type="evidence" value="ECO:0007669"/>
    <property type="project" value="InterPro"/>
</dbReference>
<dbReference type="Proteomes" id="UP000007014">
    <property type="component" value="Chromosome 10"/>
</dbReference>
<dbReference type="InterPro" id="IPR041616">
    <property type="entry name" value="PheRS_beta_core"/>
</dbReference>
<evidence type="ECO:0000259" key="14">
    <source>
        <dbReference type="PROSITE" id="PS51483"/>
    </source>
</evidence>
<evidence type="ECO:0000256" key="3">
    <source>
        <dbReference type="ARBA" id="ARBA00007438"/>
    </source>
</evidence>
<dbReference type="HOGENOM" id="CLU_020279_2_0_1"/>
<dbReference type="AlphaFoldDB" id="M1VCG8"/>
<dbReference type="GO" id="GO:0003723">
    <property type="term" value="F:RNA binding"/>
    <property type="evidence" value="ECO:0007669"/>
    <property type="project" value="InterPro"/>
</dbReference>
<dbReference type="NCBIfam" id="TIGR00471">
    <property type="entry name" value="pheT_arch"/>
    <property type="match status" value="1"/>
</dbReference>
<dbReference type="InterPro" id="IPR040659">
    <property type="entry name" value="PhetRS_B1"/>
</dbReference>
<dbReference type="GO" id="GO:0009328">
    <property type="term" value="C:phenylalanine-tRNA ligase complex"/>
    <property type="evidence" value="ECO:0007669"/>
    <property type="project" value="TreeGrafter"/>
</dbReference>
<evidence type="ECO:0000256" key="12">
    <source>
        <dbReference type="ARBA" id="ARBA00023146"/>
    </source>
</evidence>
<evidence type="ECO:0000256" key="9">
    <source>
        <dbReference type="ARBA" id="ARBA00022840"/>
    </source>
</evidence>
<dbReference type="InterPro" id="IPR005147">
    <property type="entry name" value="tRNA_synthase_B5-dom"/>
</dbReference>
<dbReference type="GeneID" id="16994214"/>
<proteinExistence type="inferred from homology"/>
<dbReference type="Pfam" id="PF03483">
    <property type="entry name" value="B3_4"/>
    <property type="match status" value="1"/>
</dbReference>
<dbReference type="Pfam" id="PF03484">
    <property type="entry name" value="B5"/>
    <property type="match status" value="1"/>
</dbReference>
<keyword evidence="8" id="KW-0547">Nucleotide-binding</keyword>
<evidence type="ECO:0000256" key="7">
    <source>
        <dbReference type="ARBA" id="ARBA00022723"/>
    </source>
</evidence>
<dbReference type="SMART" id="SM00874">
    <property type="entry name" value="B5"/>
    <property type="match status" value="1"/>
</dbReference>
<dbReference type="PANTHER" id="PTHR10947:SF0">
    <property type="entry name" value="PHENYLALANINE--TRNA LIGASE BETA SUBUNIT"/>
    <property type="match status" value="1"/>
</dbReference>
<dbReference type="Gene3D" id="3.50.40.10">
    <property type="entry name" value="Phenylalanyl-trna Synthetase, Chain B, domain 3"/>
    <property type="match status" value="1"/>
</dbReference>
<dbReference type="InterPro" id="IPR005146">
    <property type="entry name" value="B3/B4_tRNA-bd"/>
</dbReference>
<protein>
    <recommendedName>
        <fullName evidence="4">phenylalanine--tRNA ligase</fullName>
        <ecNumber evidence="4">6.1.1.20</ecNumber>
    </recommendedName>
    <alternativeName>
        <fullName evidence="13">Phenylalanyl-tRNA synthetase beta subunit</fullName>
    </alternativeName>
</protein>
<dbReference type="EC" id="6.1.1.20" evidence="4"/>
<organism evidence="15 16">
    <name type="scientific">Cyanidioschyzon merolae (strain NIES-3377 / 10D)</name>
    <name type="common">Unicellular red alga</name>
    <dbReference type="NCBI Taxonomy" id="280699"/>
    <lineage>
        <taxon>Eukaryota</taxon>
        <taxon>Rhodophyta</taxon>
        <taxon>Bangiophyceae</taxon>
        <taxon>Cyanidiales</taxon>
        <taxon>Cyanidiaceae</taxon>
        <taxon>Cyanidioschyzon</taxon>
    </lineage>
</organism>
<dbReference type="GO" id="GO:0000287">
    <property type="term" value="F:magnesium ion binding"/>
    <property type="evidence" value="ECO:0007669"/>
    <property type="project" value="InterPro"/>
</dbReference>